<evidence type="ECO:0000256" key="3">
    <source>
        <dbReference type="ARBA" id="ARBA00012925"/>
    </source>
</evidence>
<dbReference type="EC" id="4.2.1.1" evidence="3"/>
<comment type="cofactor">
    <cofactor evidence="1">
        <name>Zn(2+)</name>
        <dbReference type="ChEBI" id="CHEBI:29105"/>
    </cofactor>
</comment>
<comment type="caution">
    <text evidence="10">The sequence shown here is derived from an EMBL/GenBank/DDBJ whole genome shotgun (WGS) entry which is preliminary data.</text>
</comment>
<comment type="function">
    <text evidence="7">Catalyzes the reversible hydration of carbon dioxide to form bicarbonate.</text>
</comment>
<evidence type="ECO:0000313" key="11">
    <source>
        <dbReference type="Proteomes" id="UP001144280"/>
    </source>
</evidence>
<sequence length="204" mass="20849">MFPFPDPTAPPPSRPPTSPTVPIQRRSPEWALAELVAGNKRFVEGSSRHGHQLAAAVAAATSPRPYAAIVGCMDSRVPVEAVFDQDFGAVCAIRTAGHALDGVAVASVTMAVEVLGVALVLVLGHTRCAAIAATLAPESSGRRRNAVTETIARNIGAIGIEGIGAATGRHVVATVRTLRGSVGSAVAGAVYDVDTGRVEVLSTV</sequence>
<feature type="region of interest" description="Disordered" evidence="9">
    <location>
        <begin position="1"/>
        <end position="24"/>
    </location>
</feature>
<keyword evidence="6" id="KW-0456">Lyase</keyword>
<keyword evidence="11" id="KW-1185">Reference proteome</keyword>
<comment type="similarity">
    <text evidence="2">Belongs to the beta-class carbonic anhydrase family.</text>
</comment>
<keyword evidence="5" id="KW-0862">Zinc</keyword>
<accession>A0ABQ5R507</accession>
<dbReference type="Gene3D" id="3.40.1050.10">
    <property type="entry name" value="Carbonic anhydrase"/>
    <property type="match status" value="1"/>
</dbReference>
<evidence type="ECO:0000256" key="9">
    <source>
        <dbReference type="SAM" id="MobiDB-lite"/>
    </source>
</evidence>
<dbReference type="PANTHER" id="PTHR11002">
    <property type="entry name" value="CARBONIC ANHYDRASE"/>
    <property type="match status" value="1"/>
</dbReference>
<dbReference type="InterPro" id="IPR036874">
    <property type="entry name" value="Carbonic_anhydrase_sf"/>
</dbReference>
<evidence type="ECO:0000256" key="2">
    <source>
        <dbReference type="ARBA" id="ARBA00006217"/>
    </source>
</evidence>
<dbReference type="SUPFAM" id="SSF53056">
    <property type="entry name" value="beta-carbonic anhydrase, cab"/>
    <property type="match status" value="1"/>
</dbReference>
<dbReference type="SMART" id="SM00947">
    <property type="entry name" value="Pro_CA"/>
    <property type="match status" value="1"/>
</dbReference>
<evidence type="ECO:0000256" key="7">
    <source>
        <dbReference type="ARBA" id="ARBA00024993"/>
    </source>
</evidence>
<protein>
    <recommendedName>
        <fullName evidence="3">carbonic anhydrase</fullName>
        <ecNumber evidence="3">4.2.1.1</ecNumber>
    </recommendedName>
</protein>
<dbReference type="PANTHER" id="PTHR11002:SF76">
    <property type="entry name" value="CARBONIC ANHYDRASE"/>
    <property type="match status" value="1"/>
</dbReference>
<evidence type="ECO:0000313" key="10">
    <source>
        <dbReference type="EMBL" id="GLI01785.1"/>
    </source>
</evidence>
<evidence type="ECO:0000256" key="1">
    <source>
        <dbReference type="ARBA" id="ARBA00001947"/>
    </source>
</evidence>
<evidence type="ECO:0000256" key="8">
    <source>
        <dbReference type="ARBA" id="ARBA00048348"/>
    </source>
</evidence>
<evidence type="ECO:0000256" key="5">
    <source>
        <dbReference type="ARBA" id="ARBA00022833"/>
    </source>
</evidence>
<organism evidence="10 11">
    <name type="scientific">Phytohabitans aurantiacus</name>
    <dbReference type="NCBI Taxonomy" id="3016789"/>
    <lineage>
        <taxon>Bacteria</taxon>
        <taxon>Bacillati</taxon>
        <taxon>Actinomycetota</taxon>
        <taxon>Actinomycetes</taxon>
        <taxon>Micromonosporales</taxon>
        <taxon>Micromonosporaceae</taxon>
    </lineage>
</organism>
<evidence type="ECO:0000256" key="4">
    <source>
        <dbReference type="ARBA" id="ARBA00022723"/>
    </source>
</evidence>
<dbReference type="InterPro" id="IPR001765">
    <property type="entry name" value="Carbonic_anhydrase"/>
</dbReference>
<comment type="catalytic activity">
    <reaction evidence="8">
        <text>hydrogencarbonate + H(+) = CO2 + H2O</text>
        <dbReference type="Rhea" id="RHEA:10748"/>
        <dbReference type="ChEBI" id="CHEBI:15377"/>
        <dbReference type="ChEBI" id="CHEBI:15378"/>
        <dbReference type="ChEBI" id="CHEBI:16526"/>
        <dbReference type="ChEBI" id="CHEBI:17544"/>
        <dbReference type="EC" id="4.2.1.1"/>
    </reaction>
</comment>
<proteinExistence type="inferred from homology"/>
<gene>
    <name evidence="10" type="primary">mtcA2</name>
    <name evidence="10" type="ORF">Pa4123_70610</name>
</gene>
<evidence type="ECO:0000256" key="6">
    <source>
        <dbReference type="ARBA" id="ARBA00023239"/>
    </source>
</evidence>
<dbReference type="EMBL" id="BSDI01000049">
    <property type="protein sequence ID" value="GLI01785.1"/>
    <property type="molecule type" value="Genomic_DNA"/>
</dbReference>
<feature type="compositionally biased region" description="Pro residues" evidence="9">
    <location>
        <begin position="1"/>
        <end position="19"/>
    </location>
</feature>
<dbReference type="Pfam" id="PF00484">
    <property type="entry name" value="Pro_CA"/>
    <property type="match status" value="1"/>
</dbReference>
<dbReference type="Proteomes" id="UP001144280">
    <property type="component" value="Unassembled WGS sequence"/>
</dbReference>
<reference evidence="10" key="1">
    <citation type="submission" date="2022-12" db="EMBL/GenBank/DDBJ databases">
        <title>New Phytohabitans aurantiacus sp. RD004123 nov., an actinomycete isolated from soil.</title>
        <authorList>
            <person name="Triningsih D.W."/>
            <person name="Harunari E."/>
            <person name="Igarashi Y."/>
        </authorList>
    </citation>
    <scope>NUCLEOTIDE SEQUENCE</scope>
    <source>
        <strain evidence="10">RD004123</strain>
    </source>
</reference>
<name>A0ABQ5R507_9ACTN</name>
<keyword evidence="4" id="KW-0479">Metal-binding</keyword>